<proteinExistence type="predicted"/>
<evidence type="ECO:0000256" key="2">
    <source>
        <dbReference type="SAM" id="Phobius"/>
    </source>
</evidence>
<keyword evidence="2" id="KW-1133">Transmembrane helix</keyword>
<feature type="transmembrane region" description="Helical" evidence="2">
    <location>
        <begin position="87"/>
        <end position="108"/>
    </location>
</feature>
<evidence type="ECO:0000256" key="1">
    <source>
        <dbReference type="SAM" id="MobiDB-lite"/>
    </source>
</evidence>
<dbReference type="EMBL" id="MU865936">
    <property type="protein sequence ID" value="KAK4449643.1"/>
    <property type="molecule type" value="Genomic_DNA"/>
</dbReference>
<feature type="region of interest" description="Disordered" evidence="1">
    <location>
        <begin position="246"/>
        <end position="271"/>
    </location>
</feature>
<sequence length="326" mass="36064">MPTATMEPMRPTKNIKDEFNIALMVITTIFGTALYIFGGITAYKLHSLGSNLPVYQGAQQAAAVRNAKGGRPGRRCIRRRSCTAQLALVQVMFLLLWPFFMMYALGWWEVYCFWRLLRARGKGAETEGRVVRGLREGLECESTMPIPRLCRRAMGMKKGGNREDYLWSDVTGLPAGGKGEDVELGPTSMGAQKALLPSFGGDSTMFADDKAGKKEVVSETKGGREQCQPRLLIREQDIADGLQDMSDTDQKEDKEGPKPLPIFLLQPPRLPDRSSSLGATMAELWTIQEIDEDAVGTGDGPDRVDVEIETMATNSVKPTKRNWSPI</sequence>
<reference evidence="3" key="1">
    <citation type="journal article" date="2023" name="Mol. Phylogenet. Evol.">
        <title>Genome-scale phylogeny and comparative genomics of the fungal order Sordariales.</title>
        <authorList>
            <person name="Hensen N."/>
            <person name="Bonometti L."/>
            <person name="Westerberg I."/>
            <person name="Brannstrom I.O."/>
            <person name="Guillou S."/>
            <person name="Cros-Aarteil S."/>
            <person name="Calhoun S."/>
            <person name="Haridas S."/>
            <person name="Kuo A."/>
            <person name="Mondo S."/>
            <person name="Pangilinan J."/>
            <person name="Riley R."/>
            <person name="LaButti K."/>
            <person name="Andreopoulos B."/>
            <person name="Lipzen A."/>
            <person name="Chen C."/>
            <person name="Yan M."/>
            <person name="Daum C."/>
            <person name="Ng V."/>
            <person name="Clum A."/>
            <person name="Steindorff A."/>
            <person name="Ohm R.A."/>
            <person name="Martin F."/>
            <person name="Silar P."/>
            <person name="Natvig D.O."/>
            <person name="Lalanne C."/>
            <person name="Gautier V."/>
            <person name="Ament-Velasquez S.L."/>
            <person name="Kruys A."/>
            <person name="Hutchinson M.I."/>
            <person name="Powell A.J."/>
            <person name="Barry K."/>
            <person name="Miller A.N."/>
            <person name="Grigoriev I.V."/>
            <person name="Debuchy R."/>
            <person name="Gladieux P."/>
            <person name="Hiltunen Thoren M."/>
            <person name="Johannesson H."/>
        </authorList>
    </citation>
    <scope>NUCLEOTIDE SEQUENCE</scope>
    <source>
        <strain evidence="3">PSN243</strain>
    </source>
</reference>
<dbReference type="AlphaFoldDB" id="A0AAV9GN46"/>
<name>A0AAV9GN46_9PEZI</name>
<accession>A0AAV9GN46</accession>
<dbReference type="Proteomes" id="UP001321760">
    <property type="component" value="Unassembled WGS sequence"/>
</dbReference>
<evidence type="ECO:0000313" key="3">
    <source>
        <dbReference type="EMBL" id="KAK4449643.1"/>
    </source>
</evidence>
<gene>
    <name evidence="3" type="ORF">QBC34DRAFT_87152</name>
</gene>
<feature type="compositionally biased region" description="Basic and acidic residues" evidence="1">
    <location>
        <begin position="248"/>
        <end position="257"/>
    </location>
</feature>
<comment type="caution">
    <text evidence="3">The sequence shown here is derived from an EMBL/GenBank/DDBJ whole genome shotgun (WGS) entry which is preliminary data.</text>
</comment>
<keyword evidence="2" id="KW-0472">Membrane</keyword>
<organism evidence="3 4">
    <name type="scientific">Podospora aff. communis PSN243</name>
    <dbReference type="NCBI Taxonomy" id="3040156"/>
    <lineage>
        <taxon>Eukaryota</taxon>
        <taxon>Fungi</taxon>
        <taxon>Dikarya</taxon>
        <taxon>Ascomycota</taxon>
        <taxon>Pezizomycotina</taxon>
        <taxon>Sordariomycetes</taxon>
        <taxon>Sordariomycetidae</taxon>
        <taxon>Sordariales</taxon>
        <taxon>Podosporaceae</taxon>
        <taxon>Podospora</taxon>
    </lineage>
</organism>
<keyword evidence="4" id="KW-1185">Reference proteome</keyword>
<evidence type="ECO:0000313" key="4">
    <source>
        <dbReference type="Proteomes" id="UP001321760"/>
    </source>
</evidence>
<protein>
    <submittedName>
        <fullName evidence="3">Uncharacterized protein</fullName>
    </submittedName>
</protein>
<keyword evidence="2" id="KW-0812">Transmembrane</keyword>
<feature type="transmembrane region" description="Helical" evidence="2">
    <location>
        <begin position="21"/>
        <end position="43"/>
    </location>
</feature>
<reference evidence="3" key="2">
    <citation type="submission" date="2023-05" db="EMBL/GenBank/DDBJ databases">
        <authorList>
            <consortium name="Lawrence Berkeley National Laboratory"/>
            <person name="Steindorff A."/>
            <person name="Hensen N."/>
            <person name="Bonometti L."/>
            <person name="Westerberg I."/>
            <person name="Brannstrom I.O."/>
            <person name="Guillou S."/>
            <person name="Cros-Aarteil S."/>
            <person name="Calhoun S."/>
            <person name="Haridas S."/>
            <person name="Kuo A."/>
            <person name="Mondo S."/>
            <person name="Pangilinan J."/>
            <person name="Riley R."/>
            <person name="Labutti K."/>
            <person name="Andreopoulos B."/>
            <person name="Lipzen A."/>
            <person name="Chen C."/>
            <person name="Yanf M."/>
            <person name="Daum C."/>
            <person name="Ng V."/>
            <person name="Clum A."/>
            <person name="Ohm R."/>
            <person name="Martin F."/>
            <person name="Silar P."/>
            <person name="Natvig D."/>
            <person name="Lalanne C."/>
            <person name="Gautier V."/>
            <person name="Ament-Velasquez S.L."/>
            <person name="Kruys A."/>
            <person name="Hutchinson M.I."/>
            <person name="Powell A.J."/>
            <person name="Barry K."/>
            <person name="Miller A.N."/>
            <person name="Grigoriev I.V."/>
            <person name="Debuchy R."/>
            <person name="Gladieux P."/>
            <person name="Thoren M.H."/>
            <person name="Johannesson H."/>
        </authorList>
    </citation>
    <scope>NUCLEOTIDE SEQUENCE</scope>
    <source>
        <strain evidence="3">PSN243</strain>
    </source>
</reference>